<dbReference type="Pfam" id="PF13365">
    <property type="entry name" value="Trypsin_2"/>
    <property type="match status" value="1"/>
</dbReference>
<dbReference type="EMBL" id="LGHJ01000012">
    <property type="protein sequence ID" value="KPL76340.1"/>
    <property type="molecule type" value="Genomic_DNA"/>
</dbReference>
<organism evidence="4 5">
    <name type="scientific">Bellilinea caldifistulae</name>
    <dbReference type="NCBI Taxonomy" id="360411"/>
    <lineage>
        <taxon>Bacteria</taxon>
        <taxon>Bacillati</taxon>
        <taxon>Chloroflexota</taxon>
        <taxon>Anaerolineae</taxon>
        <taxon>Anaerolineales</taxon>
        <taxon>Anaerolineaceae</taxon>
        <taxon>Bellilinea</taxon>
    </lineage>
</organism>
<protein>
    <recommendedName>
        <fullName evidence="3">PDZ domain-containing protein</fullName>
    </recommendedName>
</protein>
<dbReference type="InterPro" id="IPR001940">
    <property type="entry name" value="Peptidase_S1C"/>
</dbReference>
<dbReference type="Gene3D" id="2.40.10.120">
    <property type="match status" value="1"/>
</dbReference>
<dbReference type="STRING" id="360411.AC812_06660"/>
<dbReference type="InterPro" id="IPR009003">
    <property type="entry name" value="Peptidase_S1_PA"/>
</dbReference>
<dbReference type="AlphaFoldDB" id="A0A0P6XK71"/>
<accession>A0A0P6XK71</accession>
<gene>
    <name evidence="4" type="ORF">AC812_06660</name>
</gene>
<proteinExistence type="predicted"/>
<dbReference type="SUPFAM" id="SSF50494">
    <property type="entry name" value="Trypsin-like serine proteases"/>
    <property type="match status" value="1"/>
</dbReference>
<dbReference type="Gene3D" id="2.30.42.10">
    <property type="match status" value="1"/>
</dbReference>
<feature type="domain" description="PDZ" evidence="3">
    <location>
        <begin position="227"/>
        <end position="291"/>
    </location>
</feature>
<dbReference type="PANTHER" id="PTHR43343">
    <property type="entry name" value="PEPTIDASE S12"/>
    <property type="match status" value="1"/>
</dbReference>
<evidence type="ECO:0000313" key="4">
    <source>
        <dbReference type="EMBL" id="KPL76340.1"/>
    </source>
</evidence>
<dbReference type="InterPro" id="IPR001478">
    <property type="entry name" value="PDZ"/>
</dbReference>
<dbReference type="PANTHER" id="PTHR43343:SF3">
    <property type="entry name" value="PROTEASE DO-LIKE 8, CHLOROPLASTIC"/>
    <property type="match status" value="1"/>
</dbReference>
<evidence type="ECO:0000256" key="2">
    <source>
        <dbReference type="ARBA" id="ARBA00022801"/>
    </source>
</evidence>
<evidence type="ECO:0000256" key="1">
    <source>
        <dbReference type="ARBA" id="ARBA00022670"/>
    </source>
</evidence>
<dbReference type="InterPro" id="IPR051201">
    <property type="entry name" value="Chloro_Bact_Ser_Proteases"/>
</dbReference>
<keyword evidence="5" id="KW-1185">Reference proteome</keyword>
<dbReference type="PRINTS" id="PR00834">
    <property type="entry name" value="PROTEASES2C"/>
</dbReference>
<dbReference type="SMART" id="SM00228">
    <property type="entry name" value="PDZ"/>
    <property type="match status" value="1"/>
</dbReference>
<dbReference type="InterPro" id="IPR036034">
    <property type="entry name" value="PDZ_sf"/>
</dbReference>
<sequence length="303" mass="31940">MSGETSSEWMSKVSEGWTSAAERAATYTVLVDARKRLPGSGLAYSSNLILTADHVVEREENIRILLPDGSVQAASLAGRDPANDLALLRLEEAVLTPAVTAESEGKIGQPALTVARPDPDGIQVGWALISAIGGPVRTMRGGLLRRFFRLDATPYPGFSGGGLVDLNGRLLGINTSGLAGGTFLSIPVAVAWEIGNVLARHGRIRRGYLGIRSQPVEIPSALQQALNRTQERGLLLVGVEEGTPAAEAGLMVGDILAAINTRPLNDPEDLVSVLSADVVGSTVTLELLRGGQRLEKQVTVGER</sequence>
<dbReference type="GO" id="GO:0006508">
    <property type="term" value="P:proteolysis"/>
    <property type="evidence" value="ECO:0007669"/>
    <property type="project" value="UniProtKB-KW"/>
</dbReference>
<reference evidence="4 5" key="1">
    <citation type="submission" date="2015-07" db="EMBL/GenBank/DDBJ databases">
        <title>Draft genome of Bellilinea caldifistulae DSM 17877.</title>
        <authorList>
            <person name="Hemp J."/>
            <person name="Ward L.M."/>
            <person name="Pace L.A."/>
            <person name="Fischer W.W."/>
        </authorList>
    </citation>
    <scope>NUCLEOTIDE SEQUENCE [LARGE SCALE GENOMIC DNA]</scope>
    <source>
        <strain evidence="4 5">GOMI-1</strain>
    </source>
</reference>
<dbReference type="Pfam" id="PF13180">
    <property type="entry name" value="PDZ_2"/>
    <property type="match status" value="1"/>
</dbReference>
<evidence type="ECO:0000313" key="5">
    <source>
        <dbReference type="Proteomes" id="UP000050514"/>
    </source>
</evidence>
<dbReference type="GO" id="GO:0004252">
    <property type="term" value="F:serine-type endopeptidase activity"/>
    <property type="evidence" value="ECO:0007669"/>
    <property type="project" value="InterPro"/>
</dbReference>
<evidence type="ECO:0000259" key="3">
    <source>
        <dbReference type="PROSITE" id="PS50106"/>
    </source>
</evidence>
<dbReference type="SUPFAM" id="SSF50156">
    <property type="entry name" value="PDZ domain-like"/>
    <property type="match status" value="1"/>
</dbReference>
<dbReference type="PROSITE" id="PS50106">
    <property type="entry name" value="PDZ"/>
    <property type="match status" value="1"/>
</dbReference>
<dbReference type="OrthoDB" id="9792183at2"/>
<dbReference type="Proteomes" id="UP000050514">
    <property type="component" value="Unassembled WGS sequence"/>
</dbReference>
<dbReference type="RefSeq" id="WP_061919360.1">
    <property type="nucleotide sequence ID" value="NZ_DF967971.1"/>
</dbReference>
<name>A0A0P6XK71_9CHLR</name>
<comment type="caution">
    <text evidence="4">The sequence shown here is derived from an EMBL/GenBank/DDBJ whole genome shotgun (WGS) entry which is preliminary data.</text>
</comment>
<keyword evidence="2" id="KW-0378">Hydrolase</keyword>
<keyword evidence="1" id="KW-0645">Protease</keyword>